<dbReference type="Gene3D" id="2.60.40.150">
    <property type="entry name" value="C2 domain"/>
    <property type="match status" value="1"/>
</dbReference>
<dbReference type="CDD" id="cd11695">
    <property type="entry name" value="DHR2_DOCK_C"/>
    <property type="match status" value="1"/>
</dbReference>
<feature type="region of interest" description="Disordered" evidence="4">
    <location>
        <begin position="1388"/>
        <end position="1429"/>
    </location>
</feature>
<dbReference type="FunCoup" id="B0WF11">
    <property type="interactions" value="247"/>
</dbReference>
<dbReference type="InParanoid" id="B0WF11"/>
<dbReference type="OMA" id="FPHQFND"/>
<dbReference type="InterPro" id="IPR027007">
    <property type="entry name" value="C2_DOCK-type_domain"/>
</dbReference>
<feature type="compositionally biased region" description="Polar residues" evidence="4">
    <location>
        <begin position="1390"/>
        <end position="1413"/>
    </location>
</feature>
<dbReference type="InterPro" id="IPR046769">
    <property type="entry name" value="DOCKER_Lobe_A"/>
</dbReference>
<dbReference type="Pfam" id="PF20421">
    <property type="entry name" value="DHR-2_Lobe_C"/>
    <property type="match status" value="1"/>
</dbReference>
<dbReference type="VEuPathDB" id="VectorBase:CPIJ018261"/>
<dbReference type="PROSITE" id="PS51650">
    <property type="entry name" value="C2_DOCK"/>
    <property type="match status" value="1"/>
</dbReference>
<dbReference type="CDD" id="cd08696">
    <property type="entry name" value="C2_Dock-C"/>
    <property type="match status" value="1"/>
</dbReference>
<dbReference type="InterPro" id="IPR046773">
    <property type="entry name" value="DOCKER_Lobe_C"/>
</dbReference>
<dbReference type="GO" id="GO:0005085">
    <property type="term" value="F:guanyl-nucleotide exchange factor activity"/>
    <property type="evidence" value="ECO:0007669"/>
    <property type="project" value="UniProtKB-KW"/>
</dbReference>
<evidence type="ECO:0000256" key="4">
    <source>
        <dbReference type="SAM" id="MobiDB-lite"/>
    </source>
</evidence>
<dbReference type="eggNOG" id="KOG1997">
    <property type="taxonomic scope" value="Eukaryota"/>
</dbReference>
<reference evidence="7" key="1">
    <citation type="submission" date="2007-03" db="EMBL/GenBank/DDBJ databases">
        <title>Annotation of Culex pipiens quinquefasciatus.</title>
        <authorList>
            <consortium name="The Broad Institute Genome Sequencing Platform"/>
            <person name="Atkinson P.W."/>
            <person name="Hemingway J."/>
            <person name="Christensen B.M."/>
            <person name="Higgs S."/>
            <person name="Kodira C."/>
            <person name="Hannick L."/>
            <person name="Megy K."/>
            <person name="O'Leary S."/>
            <person name="Pearson M."/>
            <person name="Haas B.J."/>
            <person name="Mauceli E."/>
            <person name="Wortman J.R."/>
            <person name="Lee N.H."/>
            <person name="Guigo R."/>
            <person name="Stanke M."/>
            <person name="Alvarado L."/>
            <person name="Amedeo P."/>
            <person name="Antoine C.H."/>
            <person name="Arensburger P."/>
            <person name="Bidwell S.L."/>
            <person name="Crawford M."/>
            <person name="Camaro F."/>
            <person name="Devon K."/>
            <person name="Engels R."/>
            <person name="Hammond M."/>
            <person name="Howarth C."/>
            <person name="Koehrsen M."/>
            <person name="Lawson D."/>
            <person name="Montgomery P."/>
            <person name="Nene V."/>
            <person name="Nusbaum C."/>
            <person name="Puiu D."/>
            <person name="Romero-Severson J."/>
            <person name="Severson D.W."/>
            <person name="Shumway M."/>
            <person name="Sisk P."/>
            <person name="Stolte C."/>
            <person name="Zeng Q."/>
            <person name="Eisenstadt E."/>
            <person name="Fraser-Liggett C."/>
            <person name="Strausberg R."/>
            <person name="Galagan J."/>
            <person name="Birren B."/>
            <person name="Collins F.H."/>
        </authorList>
    </citation>
    <scope>NUCLEOTIDE SEQUENCE [LARGE SCALE GENOMIC DNA]</scope>
    <source>
        <strain evidence="7">JHB</strain>
    </source>
</reference>
<dbReference type="SUPFAM" id="SSF48371">
    <property type="entry name" value="ARM repeat"/>
    <property type="match status" value="1"/>
</dbReference>
<dbReference type="Gene3D" id="1.20.58.740">
    <property type="match status" value="1"/>
</dbReference>
<keyword evidence="1" id="KW-0597">Phosphoprotein</keyword>
<feature type="compositionally biased region" description="Basic and acidic residues" evidence="4">
    <location>
        <begin position="465"/>
        <end position="478"/>
    </location>
</feature>
<dbReference type="VEuPathDB" id="VectorBase:CQUJHB012744"/>
<feature type="compositionally biased region" description="Acidic residues" evidence="4">
    <location>
        <begin position="1033"/>
        <end position="1044"/>
    </location>
</feature>
<dbReference type="InterPro" id="IPR035892">
    <property type="entry name" value="C2_domain_sf"/>
</dbReference>
<dbReference type="PROSITE" id="PS51651">
    <property type="entry name" value="DOCKER"/>
    <property type="match status" value="1"/>
</dbReference>
<accession>B0WF11</accession>
<dbReference type="InterPro" id="IPR021816">
    <property type="entry name" value="DOCK_C/D_N"/>
</dbReference>
<organism>
    <name type="scientific">Culex quinquefasciatus</name>
    <name type="common">Southern house mosquito</name>
    <name type="synonym">Culex pungens</name>
    <dbReference type="NCBI Taxonomy" id="7176"/>
    <lineage>
        <taxon>Eukaryota</taxon>
        <taxon>Metazoa</taxon>
        <taxon>Ecdysozoa</taxon>
        <taxon>Arthropoda</taxon>
        <taxon>Hexapoda</taxon>
        <taxon>Insecta</taxon>
        <taxon>Pterygota</taxon>
        <taxon>Neoptera</taxon>
        <taxon>Endopterygota</taxon>
        <taxon>Diptera</taxon>
        <taxon>Nematocera</taxon>
        <taxon>Culicoidea</taxon>
        <taxon>Culicidae</taxon>
        <taxon>Culicinae</taxon>
        <taxon>Culicini</taxon>
        <taxon>Culex</taxon>
        <taxon>Culex</taxon>
    </lineage>
</organism>
<dbReference type="Pfam" id="PF11878">
    <property type="entry name" value="DOCK_C-D_N"/>
    <property type="match status" value="1"/>
</dbReference>
<feature type="domain" description="C2 DOCK-type" evidence="5">
    <location>
        <begin position="588"/>
        <end position="757"/>
    </location>
</feature>
<dbReference type="InterPro" id="IPR026791">
    <property type="entry name" value="DOCK"/>
</dbReference>
<dbReference type="EMBL" id="DS231913">
    <property type="protein sequence ID" value="EDS25919.1"/>
    <property type="molecule type" value="Genomic_DNA"/>
</dbReference>
<dbReference type="KEGG" id="cqu:CpipJ_CPIJ005982"/>
<feature type="domain" description="DOCKER" evidence="6">
    <location>
        <begin position="2122"/>
        <end position="2557"/>
    </location>
</feature>
<dbReference type="GO" id="GO:0007264">
    <property type="term" value="P:small GTPase-mediated signal transduction"/>
    <property type="evidence" value="ECO:0007669"/>
    <property type="project" value="InterPro"/>
</dbReference>
<feature type="region of interest" description="Disordered" evidence="4">
    <location>
        <begin position="427"/>
        <end position="479"/>
    </location>
</feature>
<dbReference type="Pfam" id="PF14429">
    <property type="entry name" value="DOCK-C2"/>
    <property type="match status" value="1"/>
</dbReference>
<evidence type="ECO:0000259" key="6">
    <source>
        <dbReference type="PROSITE" id="PS51651"/>
    </source>
</evidence>
<evidence type="ECO:0000259" key="5">
    <source>
        <dbReference type="PROSITE" id="PS51650"/>
    </source>
</evidence>
<comment type="similarity">
    <text evidence="3">Belongs to the DOCK family.</text>
</comment>
<feature type="region of interest" description="Disordered" evidence="4">
    <location>
        <begin position="1030"/>
        <end position="1057"/>
    </location>
</feature>
<dbReference type="InterPro" id="IPR046770">
    <property type="entry name" value="DOCKER_Lobe_B"/>
</dbReference>
<dbReference type="HOGENOM" id="CLU_000624_0_0_1"/>
<proteinExistence type="inferred from homology"/>
<evidence type="ECO:0000256" key="3">
    <source>
        <dbReference type="PROSITE-ProRule" id="PRU00983"/>
    </source>
</evidence>
<evidence type="ECO:0000313" key="7">
    <source>
        <dbReference type="EMBL" id="EDS25919.1"/>
    </source>
</evidence>
<gene>
    <name evidence="7" type="ORF">CpipJ_CPIJ005982</name>
</gene>
<dbReference type="FunFam" id="1.20.58.740:FF:000002">
    <property type="entry name" value="Dedicator of cytokinesis protein 7"/>
    <property type="match status" value="1"/>
</dbReference>
<dbReference type="InterPro" id="IPR016024">
    <property type="entry name" value="ARM-type_fold"/>
</dbReference>
<protein>
    <submittedName>
        <fullName evidence="7">Zinc finger protein</fullName>
    </submittedName>
</protein>
<evidence type="ECO:0000256" key="2">
    <source>
        <dbReference type="ARBA" id="ARBA00022658"/>
    </source>
</evidence>
<dbReference type="InterPro" id="IPR027357">
    <property type="entry name" value="DOCKER_dom"/>
</dbReference>
<dbReference type="PANTHER" id="PTHR23317">
    <property type="entry name" value="DEDICATOR OF CYTOKINESIS DOCK"/>
    <property type="match status" value="1"/>
</dbReference>
<dbReference type="Pfam" id="PF06920">
    <property type="entry name" value="DHR-2_Lobe_A"/>
    <property type="match status" value="1"/>
</dbReference>
<dbReference type="Pfam" id="PF20422">
    <property type="entry name" value="DHR-2_Lobe_B"/>
    <property type="match status" value="1"/>
</dbReference>
<dbReference type="InterPro" id="IPR043162">
    <property type="entry name" value="DOCK_C_lobe_C"/>
</dbReference>
<dbReference type="VEuPathDB" id="VectorBase:CQUJHB002178"/>
<dbReference type="VEuPathDB" id="VectorBase:CPIJ004828"/>
<dbReference type="InterPro" id="IPR043161">
    <property type="entry name" value="DOCK_C_lobe_A"/>
</dbReference>
<name>B0WF11_CULQU</name>
<dbReference type="InterPro" id="IPR037808">
    <property type="entry name" value="C2_Dock-C"/>
</dbReference>
<sequence length="2580" mass="291011">MASAQRAFASKLTKHNSSDIRKNVANYQLLSKSDSSSVCSSSISLCELVEPIDYEEFLTQHSGLLVRDPLRSILDFPANDVQMRVVPRKIRTVQHVVPSEELGELPLHVQHCVDCFTRPWKVVEFSQRSYSSSCSGVRERADKGALSPSAYQQEFEIDRDFFGCASLEESVTSTTLYASESCTPSSRQSIASLSSVSTCTDTLTPRGSWASFDLRSSVNDPLIPGLLDRVAPETIDQSNESKRLEERQQALFSLYPEADPEDAVEKRLPAEIPMEHLGNRIHVKCLQLKLELEVEPIFASMAIYDAKERKKISENFYFDMNSESLRRMLVGHLPYSDISTQAREAIFDITNPSNELYLVIRLEKVLQGDIKDSVEPYMKDDKDKYRDKAKSNAADFCDRLGKYRMPFAWTGIYLTNIFNGDNIENDRESMSSASSSNSLDRKSSTSSFDQFRKRATDMGTLTRRGSLERNKEKRRSWSPDDFANSIETFRPISITVSSFFKQESDKMKDEELYKFLPELKRPGALMKKHKCIPGSIKIEIAPIPEDLKCALTPELAKIDPYPNDHTRPTKEILEFPSTPILNPHYAYRNLLFVSPKELNFSTRAGSARNIAVRVQLMSGERQSDALAAIFGKSSCPEFTNEAFSAVNYHNKQPTFYDEIKLALPANLKQNHHILFTLFHVSCQKKPADLQPTIETPVGYTWLPILKDGHLNVGEFNLPVMVEEPPDNYSFIPPDVQLPGTKWLDNHRPVFSVTLDAVTSVHAMDDFIDKFIYLCECLDQRKVPPRIGEGNMEREFKKTLQELQSADQEKLVKNLQLILDKLVELLVTTYRIGGEALSLGQTVFETICQISDKIFPSSRPSSRRVPILAVTGIASQPPVGAYQLPDLEEPPSTGNVANKNRAARDISRAIDHHRQDEVTGLPRHHIVRISFRITKNARSRRLTVFAKSDVADRSRWFAATSHRLDQLPDHEERSLAPFDRLRQDLAGSLRWTPYDNKQKSTRYRWLGRSRHLWSGTNTVQPMLIVKAEPGTTEVETEAPEADESTPDPFGNIEPSPLSDPNRFCKNCNAREGSIWEVDSGNTATETLISSLNEEGPKIVIKHNPANPGWTTCRVARQRATRVRASRRGRTHTRWVNLTVGLVDDYDGGSMQLGSLDVAEMEMVDLGGPIAATAGVCTTRDPRNRFRNRINNKDTLTSNSLSNIAEINSQRHFGLAELNRRRTDLEQLPATDLGGLRPPSPSCITHTMMTNAFLNPGKLRRDNSNVHHHQHGTGSHFGAYGSGPVRQIRQFSRPLPLPHGQPATSTARTAGAAAVARSHCSIAQCPPNLFIGEHHIGDRDSLQQCHLSLLLFLPADQFLQSEERYGRQNILSTYIQFQCRIPHPLDPKCKLSSYSRPDQAEMTRSSSNPDLQQGQHSHHHHHSEMTSSMSGKLVDRASSMRGEMSPTAGPKDGLVRLLHEEIALNWVVASGSAAELSMTNSWMLFELIVKSMVEHLELTNCLNSVRKGRFPHQFTDDVSTLVHLSTTKVVGYNSSDPKLAQSINCSLAFFIFDLLSIMDRGFVFGLIKTYYKVIMTKSSSTPDMIHYKLDFLRIVCSHEHFVALNLPFGTPYTALSAPCSPTPSVTSNNSQNSYVSAMAGIDKTLYAELSAEFRQQHFLVGLVLQELATVLDIANPPLHGKAIRCLRNLMTSHDLDSRYNEVEARARVAALYIPLLGIVMDTIPQLHTPAAESHDRLNTIGLLEDYQGPSTTIAATTISPEVAYAISGIRNYSYVQETPKNKTPLSSENTRHLLSCFLWVVKNLEQSTLYKYTLGLTPHRVHQMLQVLNICIPNFEYRGRKKPTSKRNTSSFRKTPDMKEKLEECIRGQGSARNDLINRRKDRYSTEKFRWKKDQIRTQFYDSNIKNEAELEITYHIEGSLATEVCLTILDALELIVQVASTSELHHNLLGTVLKVLLHALSRNQSTLALQNLFASQRSLIFKYHNLLFDEETDSCADLCLLLLKHCGSQLPSVRSQAAASLYLLMRQNFEIGNNFARVKMQVTMSLSSLVGTSASFSEQSLRRALKTILVYAESDADLQDTSFPEQVQDLLFNLHMILSDTVKMKEYQEDPEMLLDLMNRIAKGYQNSPDLRLTWLENMAKKHMERANHTEAAMCYVHSAALVAEYLSMLESQTHLPVGAVSFKHISPNSLMESAVSDDVLSPGEDGICLGNRFTEGGLKALLEEASNSFQIAGMYEAMNDVYKVLIPICEANRDFRKLGQIHGKLQEAFNRIAQLHGKRVFGTYFRVGFYGSKFGDLDQQEFIYKEPTLTKLPEIFSRLQNFYADRFGPDVVQIIKDSNAVDVKTLDPDKTYIQITYVEPYFETYELRYRETYFERNFNIKRFIFATPFTKSGKAHGELHEQCKRKTILTTANHFPYVKTRIQVVSREQIVLEPIEVAIEDIQKKTAELAAATTQEPADPKILQMVLQGCIGTTVNQGPMEMALVFLSGIADSTTIPTKQQNKLRLCFKDFSKKCSDALKKNRNLILSDQKDYQKELERNYARFTERLAPLITISPSQAQGVVAANNNGLHNSKLTPLRW</sequence>
<dbReference type="VEuPathDB" id="VectorBase:CPIJ000614"/>
<evidence type="ECO:0000256" key="1">
    <source>
        <dbReference type="ARBA" id="ARBA00022553"/>
    </source>
</evidence>
<dbReference type="OrthoDB" id="3214149at2759"/>
<dbReference type="VEuPathDB" id="VectorBase:CPIJ005982"/>
<dbReference type="STRING" id="7176.B0WF11"/>
<dbReference type="PANTHER" id="PTHR23317:SF76">
    <property type="entry name" value="LD20667P"/>
    <property type="match status" value="1"/>
</dbReference>
<dbReference type="Gene3D" id="1.25.40.410">
    <property type="match status" value="1"/>
</dbReference>
<keyword evidence="2" id="KW-0344">Guanine-nucleotide releasing factor</keyword>
<dbReference type="FunFam" id="1.25.40.410:FF:000002">
    <property type="entry name" value="Dedicator of cytokinesis protein 7"/>
    <property type="match status" value="1"/>
</dbReference>
<dbReference type="VEuPathDB" id="VectorBase:CQUJHB015125"/>